<keyword evidence="1" id="KW-0238">DNA-binding</keyword>
<dbReference type="AlphaFoldDB" id="A0A1R4B5E7"/>
<name>A0A1R4B5E7_9VIBR</name>
<feature type="domain" description="HTH merR-type" evidence="3">
    <location>
        <begin position="1"/>
        <end position="69"/>
    </location>
</feature>
<accession>A0A1R4B5E7</accession>
<keyword evidence="6" id="KW-1185">Reference proteome</keyword>
<keyword evidence="2" id="KW-0175">Coiled coil</keyword>
<dbReference type="SMART" id="SM00422">
    <property type="entry name" value="HTH_MERR"/>
    <property type="match status" value="1"/>
</dbReference>
<evidence type="ECO:0000256" key="2">
    <source>
        <dbReference type="SAM" id="Coils"/>
    </source>
</evidence>
<dbReference type="RefSeq" id="WP_077314521.1">
    <property type="nucleotide sequence ID" value="NZ_AP024888.1"/>
</dbReference>
<organism evidence="5 6">
    <name type="scientific">Vibrio palustris</name>
    <dbReference type="NCBI Taxonomy" id="1918946"/>
    <lineage>
        <taxon>Bacteria</taxon>
        <taxon>Pseudomonadati</taxon>
        <taxon>Pseudomonadota</taxon>
        <taxon>Gammaproteobacteria</taxon>
        <taxon>Vibrionales</taxon>
        <taxon>Vibrionaceae</taxon>
        <taxon>Vibrio</taxon>
    </lineage>
</organism>
<gene>
    <name evidence="5" type="primary">adhR_1</name>
    <name evidence="5" type="ORF">VPAL9027_02110</name>
</gene>
<dbReference type="SUPFAM" id="SSF46955">
    <property type="entry name" value="Putative DNA-binding domain"/>
    <property type="match status" value="1"/>
</dbReference>
<dbReference type="EMBL" id="FUFT01000005">
    <property type="protein sequence ID" value="SJL84129.1"/>
    <property type="molecule type" value="Genomic_DNA"/>
</dbReference>
<reference evidence="5 6" key="1">
    <citation type="submission" date="2017-02" db="EMBL/GenBank/DDBJ databases">
        <authorList>
            <person name="Peterson S.W."/>
        </authorList>
    </citation>
    <scope>NUCLEOTIDE SEQUENCE [LARGE SCALE GENOMIC DNA]</scope>
    <source>
        <strain evidence="5 6">CECT 9027</strain>
    </source>
</reference>
<proteinExistence type="predicted"/>
<feature type="coiled-coil region" evidence="2">
    <location>
        <begin position="88"/>
        <end position="115"/>
    </location>
</feature>
<dbReference type="PROSITE" id="PS51590">
    <property type="entry name" value="SAM_MT_MNV_L"/>
    <property type="match status" value="1"/>
</dbReference>
<dbReference type="Proteomes" id="UP000189475">
    <property type="component" value="Unassembled WGS sequence"/>
</dbReference>
<dbReference type="GO" id="GO:0003677">
    <property type="term" value="F:DNA binding"/>
    <property type="evidence" value="ECO:0007669"/>
    <property type="project" value="UniProtKB-KW"/>
</dbReference>
<dbReference type="GO" id="GO:0003700">
    <property type="term" value="F:DNA-binding transcription factor activity"/>
    <property type="evidence" value="ECO:0007669"/>
    <property type="project" value="InterPro"/>
</dbReference>
<dbReference type="InterPro" id="IPR000551">
    <property type="entry name" value="MerR-type_HTH_dom"/>
</dbReference>
<dbReference type="Gene3D" id="1.10.1660.10">
    <property type="match status" value="1"/>
</dbReference>
<sequence>MNMKDFSNLVGLSAHTLRYYEKIGLLRNIQRNSSGHRVYSSHDRVWIEFVKRLKDTGMPLENILIYADLRQRGSESILARQALLEQHKANLSLRIAEQQSHLAALEEKIDLYKNGKVH</sequence>
<dbReference type="InterPro" id="IPR047057">
    <property type="entry name" value="MerR_fam"/>
</dbReference>
<evidence type="ECO:0000259" key="3">
    <source>
        <dbReference type="PROSITE" id="PS50937"/>
    </source>
</evidence>
<feature type="domain" description="Mononegavirus-type SAM-dependent 2'-O-MTase" evidence="4">
    <location>
        <begin position="1"/>
        <end position="41"/>
    </location>
</feature>
<dbReference type="CDD" id="cd01109">
    <property type="entry name" value="HTH_YyaN"/>
    <property type="match status" value="1"/>
</dbReference>
<dbReference type="InterPro" id="IPR009061">
    <property type="entry name" value="DNA-bd_dom_put_sf"/>
</dbReference>
<dbReference type="PANTHER" id="PTHR30204:SF98">
    <property type="entry name" value="HTH-TYPE TRANSCRIPTIONAL REGULATOR ADHR"/>
    <property type="match status" value="1"/>
</dbReference>
<evidence type="ECO:0000259" key="4">
    <source>
        <dbReference type="PROSITE" id="PS51590"/>
    </source>
</evidence>
<dbReference type="PROSITE" id="PS50937">
    <property type="entry name" value="HTH_MERR_2"/>
    <property type="match status" value="1"/>
</dbReference>
<evidence type="ECO:0000256" key="1">
    <source>
        <dbReference type="ARBA" id="ARBA00023125"/>
    </source>
</evidence>
<dbReference type="PANTHER" id="PTHR30204">
    <property type="entry name" value="REDOX-CYCLING DRUG-SENSING TRANSCRIPTIONAL ACTIVATOR SOXR"/>
    <property type="match status" value="1"/>
</dbReference>
<protein>
    <submittedName>
        <fullName evidence="5">HTH-type transcriptional regulator AdhR</fullName>
    </submittedName>
</protein>
<evidence type="ECO:0000313" key="6">
    <source>
        <dbReference type="Proteomes" id="UP000189475"/>
    </source>
</evidence>
<dbReference type="Pfam" id="PF13411">
    <property type="entry name" value="MerR_1"/>
    <property type="match status" value="1"/>
</dbReference>
<dbReference type="STRING" id="1918946.VPAL9027_02110"/>
<dbReference type="InterPro" id="IPR025786">
    <property type="entry name" value="Mononega_L_MeTrfase"/>
</dbReference>
<dbReference type="OrthoDB" id="9808480at2"/>
<evidence type="ECO:0000313" key="5">
    <source>
        <dbReference type="EMBL" id="SJL84129.1"/>
    </source>
</evidence>